<evidence type="ECO:0000313" key="10">
    <source>
        <dbReference type="EMBL" id="GAA4813506.1"/>
    </source>
</evidence>
<evidence type="ECO:0000256" key="4">
    <source>
        <dbReference type="ARBA" id="ARBA00022617"/>
    </source>
</evidence>
<sequence length="133" mass="14026">MAFLVADGTDAGPLEQLKDALRERGAVPEVLAFADSPVRTAGGGSMDVDRAVSTMASVLYDAVVVPGGTDAAGAFSQDGYVMHFIAEAYKHLKPIAALDTGIGLLNTACRRRCRRQHGQRGCGDGGRNRHAQR</sequence>
<keyword evidence="6" id="KW-0560">Oxidoreductase</keyword>
<evidence type="ECO:0000256" key="5">
    <source>
        <dbReference type="ARBA" id="ARBA00022723"/>
    </source>
</evidence>
<dbReference type="EC" id="1.11.1.6" evidence="2"/>
<comment type="caution">
    <text evidence="10">The sequence shown here is derived from an EMBL/GenBank/DDBJ whole genome shotgun (WGS) entry which is preliminary data.</text>
</comment>
<comment type="cofactor">
    <cofactor evidence="1">
        <name>heme</name>
        <dbReference type="ChEBI" id="CHEBI:30413"/>
    </cofactor>
</comment>
<name>A0ABP9CM50_9ACTN</name>
<reference evidence="11" key="1">
    <citation type="journal article" date="2019" name="Int. J. Syst. Evol. Microbiol.">
        <title>The Global Catalogue of Microorganisms (GCM) 10K type strain sequencing project: providing services to taxonomists for standard genome sequencing and annotation.</title>
        <authorList>
            <consortium name="The Broad Institute Genomics Platform"/>
            <consortium name="The Broad Institute Genome Sequencing Center for Infectious Disease"/>
            <person name="Wu L."/>
            <person name="Ma J."/>
        </authorList>
    </citation>
    <scope>NUCLEOTIDE SEQUENCE [LARGE SCALE GENOMIC DNA]</scope>
    <source>
        <strain evidence="11">JCM 18542</strain>
    </source>
</reference>
<dbReference type="CDD" id="cd03132">
    <property type="entry name" value="GATase1_catalase"/>
    <property type="match status" value="1"/>
</dbReference>
<gene>
    <name evidence="10" type="ORF">GCM10023353_18110</name>
</gene>
<dbReference type="Pfam" id="PF18011">
    <property type="entry name" value="Catalase_C"/>
    <property type="match status" value="1"/>
</dbReference>
<keyword evidence="5" id="KW-0479">Metal-binding</keyword>
<accession>A0ABP9CM50</accession>
<evidence type="ECO:0000256" key="3">
    <source>
        <dbReference type="ARBA" id="ARBA00022559"/>
    </source>
</evidence>
<organism evidence="10 11">
    <name type="scientific">Tomitella cavernea</name>
    <dbReference type="NCBI Taxonomy" id="1387982"/>
    <lineage>
        <taxon>Bacteria</taxon>
        <taxon>Bacillati</taxon>
        <taxon>Actinomycetota</taxon>
        <taxon>Actinomycetes</taxon>
        <taxon>Mycobacteriales</taxon>
        <taxon>Tomitella</taxon>
    </lineage>
</organism>
<keyword evidence="8" id="KW-0376">Hydrogen peroxide</keyword>
<evidence type="ECO:0000256" key="6">
    <source>
        <dbReference type="ARBA" id="ARBA00023002"/>
    </source>
</evidence>
<evidence type="ECO:0000259" key="9">
    <source>
        <dbReference type="Pfam" id="PF18011"/>
    </source>
</evidence>
<keyword evidence="11" id="KW-1185">Reference proteome</keyword>
<evidence type="ECO:0000256" key="8">
    <source>
        <dbReference type="ARBA" id="ARBA00023324"/>
    </source>
</evidence>
<proteinExistence type="predicted"/>
<keyword evidence="4" id="KW-0349">Heme</keyword>
<protein>
    <recommendedName>
        <fullName evidence="2">catalase</fullName>
        <ecNumber evidence="2">1.11.1.6</ecNumber>
    </recommendedName>
</protein>
<dbReference type="Gene3D" id="3.40.50.880">
    <property type="match status" value="1"/>
</dbReference>
<dbReference type="PANTHER" id="PTHR42821:SF1">
    <property type="entry name" value="CATALASE-B"/>
    <property type="match status" value="1"/>
</dbReference>
<keyword evidence="7" id="KW-0408">Iron</keyword>
<evidence type="ECO:0000256" key="7">
    <source>
        <dbReference type="ARBA" id="ARBA00023004"/>
    </source>
</evidence>
<evidence type="ECO:0000313" key="11">
    <source>
        <dbReference type="Proteomes" id="UP001500839"/>
    </source>
</evidence>
<evidence type="ECO:0000256" key="2">
    <source>
        <dbReference type="ARBA" id="ARBA00012314"/>
    </source>
</evidence>
<dbReference type="InterPro" id="IPR024712">
    <property type="entry name" value="Catalase_clade2"/>
</dbReference>
<dbReference type="InterPro" id="IPR041399">
    <property type="entry name" value="Catalase_large_C"/>
</dbReference>
<keyword evidence="3" id="KW-0575">Peroxidase</keyword>
<dbReference type="EMBL" id="BAABKQ010000001">
    <property type="protein sequence ID" value="GAA4813506.1"/>
    <property type="molecule type" value="Genomic_DNA"/>
</dbReference>
<feature type="domain" description="Large catalase C-terminal" evidence="9">
    <location>
        <begin position="7"/>
        <end position="107"/>
    </location>
</feature>
<dbReference type="InterPro" id="IPR029062">
    <property type="entry name" value="Class_I_gatase-like"/>
</dbReference>
<dbReference type="Proteomes" id="UP001500839">
    <property type="component" value="Unassembled WGS sequence"/>
</dbReference>
<dbReference type="PANTHER" id="PTHR42821">
    <property type="entry name" value="CATALASE"/>
    <property type="match status" value="1"/>
</dbReference>
<dbReference type="SUPFAM" id="SSF52317">
    <property type="entry name" value="Class I glutamine amidotransferase-like"/>
    <property type="match status" value="1"/>
</dbReference>
<evidence type="ECO:0000256" key="1">
    <source>
        <dbReference type="ARBA" id="ARBA00001971"/>
    </source>
</evidence>